<dbReference type="Pfam" id="PF00560">
    <property type="entry name" value="LRR_1"/>
    <property type="match status" value="2"/>
</dbReference>
<reference evidence="21 22" key="1">
    <citation type="submission" date="2021-05" db="EMBL/GenBank/DDBJ databases">
        <title>Genome Assembly of Synthetic Allotetraploid Brassica napus Reveals Homoeologous Exchanges between Subgenomes.</title>
        <authorList>
            <person name="Davis J.T."/>
        </authorList>
    </citation>
    <scope>NUCLEOTIDE SEQUENCE [LARGE SCALE GENOMIC DNA]</scope>
    <source>
        <strain evidence="22">cv. Da-Ae</strain>
        <tissue evidence="21">Seedling</tissue>
    </source>
</reference>
<comment type="subcellular location">
    <subcellularLocation>
        <location evidence="1">Membrane</location>
        <topology evidence="1">Single-pass type I membrane protein</topology>
    </subcellularLocation>
</comment>
<dbReference type="Gene3D" id="2.60.120.430">
    <property type="entry name" value="Galactose-binding lectin"/>
    <property type="match status" value="1"/>
</dbReference>
<keyword evidence="6" id="KW-0808">Transferase</keyword>
<dbReference type="InterPro" id="IPR001611">
    <property type="entry name" value="Leu-rich_rpt"/>
</dbReference>
<dbReference type="SUPFAM" id="SSF56112">
    <property type="entry name" value="Protein kinase-like (PK-like)"/>
    <property type="match status" value="1"/>
</dbReference>
<dbReference type="InterPro" id="IPR000719">
    <property type="entry name" value="Prot_kinase_dom"/>
</dbReference>
<feature type="signal peptide" evidence="19">
    <location>
        <begin position="1"/>
        <end position="24"/>
    </location>
</feature>
<sequence length="1024" mass="113062">MNIDMLTFFSVFLLFIAIITSIFSISPTCASSVLHPDELNVLKKIAIKFGKKGLNLSHGDPCGLQTLKMMQEGDVADVGSNPDEINNTIRCNCSFNNGKICHITDIILKTLSLPGKLPPELANLRYLQSIELCRNCLSGTIPMEWASLPYLTNMLAYSSLPPIHTLSDLLVTVRLISLCANNLSGAFPAVLQNFKSLTFISLEANRFSGPIPDELGNLTSLTRLLLGSNQFTGNLPSTLARLVNLTDFRLSDNNFNGTIPGYIGNWTGLKKLHLFASGLKGPIPDTVARLGSLTELSITDTTGIITCPNLSSQVIKKLILRNVGLSGPIPPFIWKLANLKNLDLSFNKLTGEVNGANAPTYTYLAGNRLSGDVRSFLNSKSNIDLSYNNFTWSSSCKLEKPNVNTYQSSYLKNKLNGLLPCADRRFLHINCGGDKIVITNSSYETTYEADNNDTTSSSSHLYKNWGISNTGDFLDDDKDDDTFIITTRSTLYGDYSELYKTARRSALSLVYYAFCLENGDYNVNLHFMENQFSDQVYSGLGRLIFDVHVQGKLVLSDFNIKKEANGTLKPFVKKLSAVNVTDHMLEIRMYWAGKGTTLIPSRGNYGPLISAISLCHPQEPRCGGPKTTNNTTLLKMLSVAWCFMYTEKRKHQTKSFPLIFGVTGPLVAITLLALGLYAQRRCRVNTNTRERGIRNHRGELSDGTIIAVKQLSAKSCQGNREFVNEIGMISGLNHPNLVKLYGCCVRINCFLYMSTWKITPLLLRCMMLSCLFGLHPLSGKSSPKLDWTMRQKICVGIARGLEFLHEGSMIRMVHRDTKTPNVLLDADLNAKISDFGLARLHEKEHSHISTKIAGTIGYMAPEYALWGQLTEKADVYSFGVVAMEIVSGKSNTKPKGSVDHVSLIKWALTLQQTGDIMEIVDPTLEGNFNIKEAVRMIKVAFVCTNSSPSLRPAMSEAVQMLQGEIEITQHLLRGNDIYGSSSTSGLTVQTTTTMKSSVSSCDLYPLYPESMILNSTVEFSSSSV</sequence>
<dbReference type="Proteomes" id="UP000824890">
    <property type="component" value="Unassembled WGS sequence"/>
</dbReference>
<evidence type="ECO:0000259" key="20">
    <source>
        <dbReference type="PROSITE" id="PS50011"/>
    </source>
</evidence>
<dbReference type="Pfam" id="PF07714">
    <property type="entry name" value="PK_Tyr_Ser-Thr"/>
    <property type="match status" value="1"/>
</dbReference>
<dbReference type="InterPro" id="IPR001245">
    <property type="entry name" value="Ser-Thr/Tyr_kinase_cat_dom"/>
</dbReference>
<dbReference type="PANTHER" id="PTHR48006">
    <property type="entry name" value="LEUCINE-RICH REPEAT-CONTAINING PROTEIN DDB_G0281931-RELATED"/>
    <property type="match status" value="1"/>
</dbReference>
<evidence type="ECO:0000256" key="15">
    <source>
        <dbReference type="ARBA" id="ARBA00023180"/>
    </source>
</evidence>
<feature type="transmembrane region" description="Helical" evidence="18">
    <location>
        <begin position="656"/>
        <end position="678"/>
    </location>
</feature>
<proteinExistence type="predicted"/>
<evidence type="ECO:0000256" key="5">
    <source>
        <dbReference type="ARBA" id="ARBA00022614"/>
    </source>
</evidence>
<gene>
    <name evidence="21" type="ORF">HID58_075243</name>
</gene>
<evidence type="ECO:0000256" key="2">
    <source>
        <dbReference type="ARBA" id="ARBA00012513"/>
    </source>
</evidence>
<keyword evidence="3" id="KW-0723">Serine/threonine-protein kinase</keyword>
<dbReference type="PROSITE" id="PS50011">
    <property type="entry name" value="PROTEIN_KINASE_DOM"/>
    <property type="match status" value="1"/>
</dbReference>
<evidence type="ECO:0000256" key="9">
    <source>
        <dbReference type="ARBA" id="ARBA00022737"/>
    </source>
</evidence>
<organism evidence="21 22">
    <name type="scientific">Brassica napus</name>
    <name type="common">Rape</name>
    <dbReference type="NCBI Taxonomy" id="3708"/>
    <lineage>
        <taxon>Eukaryota</taxon>
        <taxon>Viridiplantae</taxon>
        <taxon>Streptophyta</taxon>
        <taxon>Embryophyta</taxon>
        <taxon>Tracheophyta</taxon>
        <taxon>Spermatophyta</taxon>
        <taxon>Magnoliopsida</taxon>
        <taxon>eudicotyledons</taxon>
        <taxon>Gunneridae</taxon>
        <taxon>Pentapetalae</taxon>
        <taxon>rosids</taxon>
        <taxon>malvids</taxon>
        <taxon>Brassicales</taxon>
        <taxon>Brassicaceae</taxon>
        <taxon>Brassiceae</taxon>
        <taxon>Brassica</taxon>
    </lineage>
</organism>
<evidence type="ECO:0000256" key="7">
    <source>
        <dbReference type="ARBA" id="ARBA00022692"/>
    </source>
</evidence>
<keyword evidence="7 18" id="KW-0812">Transmembrane</keyword>
<keyword evidence="11" id="KW-0067">ATP-binding</keyword>
<keyword evidence="22" id="KW-1185">Reference proteome</keyword>
<keyword evidence="8 19" id="KW-0732">Signal</keyword>
<feature type="domain" description="Protein kinase" evidence="20">
    <location>
        <begin position="666"/>
        <end position="972"/>
    </location>
</feature>
<dbReference type="InterPro" id="IPR021720">
    <property type="entry name" value="Malectin_dom"/>
</dbReference>
<keyword evidence="13 18" id="KW-0472">Membrane</keyword>
<dbReference type="InterPro" id="IPR051824">
    <property type="entry name" value="LRR_Rcpt-Like_S/T_Kinase"/>
</dbReference>
<dbReference type="EMBL" id="JAGKQM010000017">
    <property type="protein sequence ID" value="KAH0868221.1"/>
    <property type="molecule type" value="Genomic_DNA"/>
</dbReference>
<dbReference type="Gene3D" id="3.30.200.20">
    <property type="entry name" value="Phosphorylase Kinase, domain 1"/>
    <property type="match status" value="1"/>
</dbReference>
<feature type="chain" id="PRO_5046777730" description="non-specific serine/threonine protein kinase" evidence="19">
    <location>
        <begin position="25"/>
        <end position="1024"/>
    </location>
</feature>
<dbReference type="InterPro" id="IPR032675">
    <property type="entry name" value="LRR_dom_sf"/>
</dbReference>
<evidence type="ECO:0000256" key="17">
    <source>
        <dbReference type="ARBA" id="ARBA00048679"/>
    </source>
</evidence>
<evidence type="ECO:0000313" key="22">
    <source>
        <dbReference type="Proteomes" id="UP000824890"/>
    </source>
</evidence>
<keyword evidence="15" id="KW-0325">Glycoprotein</keyword>
<evidence type="ECO:0000256" key="12">
    <source>
        <dbReference type="ARBA" id="ARBA00022989"/>
    </source>
</evidence>
<dbReference type="Gene3D" id="3.80.10.10">
    <property type="entry name" value="Ribonuclease Inhibitor"/>
    <property type="match status" value="3"/>
</dbReference>
<evidence type="ECO:0000256" key="16">
    <source>
        <dbReference type="ARBA" id="ARBA00047899"/>
    </source>
</evidence>
<keyword evidence="5" id="KW-0433">Leucine-rich repeat</keyword>
<dbReference type="EC" id="2.7.11.1" evidence="2"/>
<dbReference type="PANTHER" id="PTHR48006:SF66">
    <property type="entry name" value="PROTEIN KINASE DOMAIN-CONTAINING PROTEIN"/>
    <property type="match status" value="1"/>
</dbReference>
<evidence type="ECO:0000256" key="10">
    <source>
        <dbReference type="ARBA" id="ARBA00022741"/>
    </source>
</evidence>
<evidence type="ECO:0000256" key="18">
    <source>
        <dbReference type="SAM" id="Phobius"/>
    </source>
</evidence>
<evidence type="ECO:0000313" key="21">
    <source>
        <dbReference type="EMBL" id="KAH0868221.1"/>
    </source>
</evidence>
<keyword evidence="10" id="KW-0547">Nucleotide-binding</keyword>
<dbReference type="Gene3D" id="1.10.510.10">
    <property type="entry name" value="Transferase(Phosphotransferase) domain 1"/>
    <property type="match status" value="1"/>
</dbReference>
<evidence type="ECO:0000256" key="6">
    <source>
        <dbReference type="ARBA" id="ARBA00022679"/>
    </source>
</evidence>
<keyword evidence="9" id="KW-0677">Repeat</keyword>
<evidence type="ECO:0000256" key="19">
    <source>
        <dbReference type="SAM" id="SignalP"/>
    </source>
</evidence>
<evidence type="ECO:0000256" key="4">
    <source>
        <dbReference type="ARBA" id="ARBA00022553"/>
    </source>
</evidence>
<comment type="catalytic activity">
    <reaction evidence="16">
        <text>L-threonyl-[protein] + ATP = O-phospho-L-threonyl-[protein] + ADP + H(+)</text>
        <dbReference type="Rhea" id="RHEA:46608"/>
        <dbReference type="Rhea" id="RHEA-COMP:11060"/>
        <dbReference type="Rhea" id="RHEA-COMP:11605"/>
        <dbReference type="ChEBI" id="CHEBI:15378"/>
        <dbReference type="ChEBI" id="CHEBI:30013"/>
        <dbReference type="ChEBI" id="CHEBI:30616"/>
        <dbReference type="ChEBI" id="CHEBI:61977"/>
        <dbReference type="ChEBI" id="CHEBI:456216"/>
        <dbReference type="EC" id="2.7.11.1"/>
    </reaction>
</comment>
<dbReference type="InterPro" id="IPR011009">
    <property type="entry name" value="Kinase-like_dom_sf"/>
</dbReference>
<keyword evidence="12 18" id="KW-1133">Transmembrane helix</keyword>
<accession>A0ABQ7YJ26</accession>
<protein>
    <recommendedName>
        <fullName evidence="2">non-specific serine/threonine protein kinase</fullName>
        <ecNumber evidence="2">2.7.11.1</ecNumber>
    </recommendedName>
</protein>
<keyword evidence="4" id="KW-0597">Phosphoprotein</keyword>
<evidence type="ECO:0000256" key="1">
    <source>
        <dbReference type="ARBA" id="ARBA00004479"/>
    </source>
</evidence>
<evidence type="ECO:0000256" key="14">
    <source>
        <dbReference type="ARBA" id="ARBA00023170"/>
    </source>
</evidence>
<name>A0ABQ7YJ26_BRANA</name>
<comment type="caution">
    <text evidence="21">The sequence shown here is derived from an EMBL/GenBank/DDBJ whole genome shotgun (WGS) entry which is preliminary data.</text>
</comment>
<evidence type="ECO:0000256" key="3">
    <source>
        <dbReference type="ARBA" id="ARBA00022527"/>
    </source>
</evidence>
<keyword evidence="14" id="KW-0675">Receptor</keyword>
<evidence type="ECO:0000256" key="13">
    <source>
        <dbReference type="ARBA" id="ARBA00023136"/>
    </source>
</evidence>
<dbReference type="Pfam" id="PF11721">
    <property type="entry name" value="Malectin"/>
    <property type="match status" value="1"/>
</dbReference>
<evidence type="ECO:0000256" key="11">
    <source>
        <dbReference type="ARBA" id="ARBA00022840"/>
    </source>
</evidence>
<dbReference type="SUPFAM" id="SSF52058">
    <property type="entry name" value="L domain-like"/>
    <property type="match status" value="1"/>
</dbReference>
<keyword evidence="3" id="KW-0418">Kinase</keyword>
<evidence type="ECO:0000256" key="8">
    <source>
        <dbReference type="ARBA" id="ARBA00022729"/>
    </source>
</evidence>
<comment type="catalytic activity">
    <reaction evidence="17">
        <text>L-seryl-[protein] + ATP = O-phospho-L-seryl-[protein] + ADP + H(+)</text>
        <dbReference type="Rhea" id="RHEA:17989"/>
        <dbReference type="Rhea" id="RHEA-COMP:9863"/>
        <dbReference type="Rhea" id="RHEA-COMP:11604"/>
        <dbReference type="ChEBI" id="CHEBI:15378"/>
        <dbReference type="ChEBI" id="CHEBI:29999"/>
        <dbReference type="ChEBI" id="CHEBI:30616"/>
        <dbReference type="ChEBI" id="CHEBI:83421"/>
        <dbReference type="ChEBI" id="CHEBI:456216"/>
        <dbReference type="EC" id="2.7.11.1"/>
    </reaction>
</comment>